<dbReference type="PROSITE" id="PS50896">
    <property type="entry name" value="LISH"/>
    <property type="match status" value="1"/>
</dbReference>
<dbReference type="OrthoDB" id="25503at2759"/>
<evidence type="ECO:0000259" key="3">
    <source>
        <dbReference type="PROSITE" id="PS50897"/>
    </source>
</evidence>
<dbReference type="InterPro" id="IPR013144">
    <property type="entry name" value="CRA_dom"/>
</dbReference>
<dbReference type="SMART" id="SM00449">
    <property type="entry name" value="SPRY"/>
    <property type="match status" value="1"/>
</dbReference>
<dbReference type="InterPro" id="IPR001870">
    <property type="entry name" value="B30.2/SPRY"/>
</dbReference>
<dbReference type="InterPro" id="IPR006594">
    <property type="entry name" value="LisH"/>
</dbReference>
<dbReference type="Pfam" id="PF10607">
    <property type="entry name" value="CTLH"/>
    <property type="match status" value="1"/>
</dbReference>
<dbReference type="InterPro" id="IPR043136">
    <property type="entry name" value="B30.2/SPRY_sf"/>
</dbReference>
<feature type="compositionally biased region" description="Polar residues" evidence="1">
    <location>
        <begin position="1"/>
        <end position="56"/>
    </location>
</feature>
<dbReference type="Proteomes" id="UP000217199">
    <property type="component" value="Unassembled WGS sequence"/>
</dbReference>
<dbReference type="InterPro" id="IPR050618">
    <property type="entry name" value="Ubq-SigPath_Reg"/>
</dbReference>
<feature type="region of interest" description="Disordered" evidence="1">
    <location>
        <begin position="1"/>
        <end position="104"/>
    </location>
</feature>
<feature type="region of interest" description="Disordered" evidence="1">
    <location>
        <begin position="209"/>
        <end position="244"/>
    </location>
</feature>
<dbReference type="SMART" id="SM00668">
    <property type="entry name" value="CTLH"/>
    <property type="match status" value="1"/>
</dbReference>
<accession>A0A286UQ90</accession>
<dbReference type="PANTHER" id="PTHR12864">
    <property type="entry name" value="RAN BINDING PROTEIN 9-RELATED"/>
    <property type="match status" value="1"/>
</dbReference>
<dbReference type="Pfam" id="PF00622">
    <property type="entry name" value="SPRY"/>
    <property type="match status" value="1"/>
</dbReference>
<dbReference type="EMBL" id="NBII01000002">
    <property type="protein sequence ID" value="PAV21740.1"/>
    <property type="molecule type" value="Genomic_DNA"/>
</dbReference>
<dbReference type="PROSITE" id="PS50897">
    <property type="entry name" value="CTLH"/>
    <property type="match status" value="1"/>
</dbReference>
<dbReference type="SMART" id="SM00757">
    <property type="entry name" value="CRA"/>
    <property type="match status" value="1"/>
</dbReference>
<dbReference type="InterPro" id="IPR013320">
    <property type="entry name" value="ConA-like_dom_sf"/>
</dbReference>
<feature type="domain" description="CTLH" evidence="3">
    <location>
        <begin position="588"/>
        <end position="644"/>
    </location>
</feature>
<organism evidence="4 5">
    <name type="scientific">Pyrrhoderma noxium</name>
    <dbReference type="NCBI Taxonomy" id="2282107"/>
    <lineage>
        <taxon>Eukaryota</taxon>
        <taxon>Fungi</taxon>
        <taxon>Dikarya</taxon>
        <taxon>Basidiomycota</taxon>
        <taxon>Agaricomycotina</taxon>
        <taxon>Agaricomycetes</taxon>
        <taxon>Hymenochaetales</taxon>
        <taxon>Hymenochaetaceae</taxon>
        <taxon>Pyrrhoderma</taxon>
    </lineage>
</organism>
<feature type="domain" description="B30.2/SPRY" evidence="2">
    <location>
        <begin position="249"/>
        <end position="442"/>
    </location>
</feature>
<dbReference type="SUPFAM" id="SSF49899">
    <property type="entry name" value="Concanavalin A-like lectins/glucanases"/>
    <property type="match status" value="1"/>
</dbReference>
<evidence type="ECO:0000313" key="4">
    <source>
        <dbReference type="EMBL" id="PAV21740.1"/>
    </source>
</evidence>
<dbReference type="InParanoid" id="A0A286UQ90"/>
<evidence type="ECO:0000259" key="2">
    <source>
        <dbReference type="PROSITE" id="PS50188"/>
    </source>
</evidence>
<feature type="compositionally biased region" description="Polar residues" evidence="1">
    <location>
        <begin position="679"/>
        <end position="694"/>
    </location>
</feature>
<gene>
    <name evidence="4" type="ORF">PNOK_0169700</name>
</gene>
<dbReference type="PROSITE" id="PS50188">
    <property type="entry name" value="B302_SPRY"/>
    <property type="match status" value="1"/>
</dbReference>
<feature type="compositionally biased region" description="Polar residues" evidence="1">
    <location>
        <begin position="209"/>
        <end position="225"/>
    </location>
</feature>
<feature type="region of interest" description="Disordered" evidence="1">
    <location>
        <begin position="668"/>
        <end position="694"/>
    </location>
</feature>
<dbReference type="AlphaFoldDB" id="A0A286UQ90"/>
<name>A0A286UQ90_9AGAM</name>
<sequence>MPTSKEPSAQSPRLSTPDLLQQPPSRSSSIPVPGTSTRNIENLLNISELTSSTYSPNRDRSQRVRPLYSGIESSRPSPGVRHASMSSSMSPHRHPLGGGSGPTWTARSISSSAAPMLPGSFGLQNIISNFEPRDTSTSPTRRPRTMANPHRQSSMPHSFPPRASHPMPPTQASGPVYGHHVQGSGAPVPMKRPPYLRHTAFHDLIKTDGVTSSTTSNLGRTSTPFLESDEDSEPSGSFSRTMIPHGERGRLRNRTIDVPKADPIFQLPTQWNEHDKHKHLLISEDGRSLHFHGPAAHTDSKSSAVARTNFPISPLCGIYYFEVNIQDKGTLGHISVGFSCAGVRLNRLPGWEKHSWGYHGDDGKIYTSSELNGTNFGPKFSTGDTIGCGIDFGTKRAFYTKNGEFLDYAFENIGTEPSEIYPAVGLRTIGEGVRANFGHEPFIYDITHHVHNTREKVWEKIQEPSVKWILDESRDIFEFKQDITSAGKQEVKKEQGGDDEFVPIKLPPDYSEPINKLVLSYLQHHGYERTANALKAQIDTRRKSTSAAEQAIQSDVDIKMETDGMDELGGSLSLDQPLDDHETIGLRSRQQVVNAILSGDIDLVLRLLNELFPSVLELDDGFLHLKLKCRKFIELMLHASDAQEVLRQQEAIQGVEIKENKSVAEADGGAMEVDDDSGQKPSTNGFTGDNNKSMSTIPRVVVAPVQSPSMKRSPSRSTPSPASVAYHAALTKALSYGKTLHAEYHPRSEAQALLKATFSLVSYDDPRKAGGEVQALTSQEARVTLAQEVNQAILKSQGRPSRPALERMYRQTGAVTLQLALMGVGDAAFVNMRSELLDA</sequence>
<dbReference type="InterPro" id="IPR003877">
    <property type="entry name" value="SPRY_dom"/>
</dbReference>
<dbReference type="STRING" id="2282107.A0A286UQ90"/>
<reference evidence="4 5" key="1">
    <citation type="journal article" date="2017" name="Mol. Ecol.">
        <title>Comparative and population genomic landscape of Phellinus noxius: A hypervariable fungus causing root rot in trees.</title>
        <authorList>
            <person name="Chung C.L."/>
            <person name="Lee T.J."/>
            <person name="Akiba M."/>
            <person name="Lee H.H."/>
            <person name="Kuo T.H."/>
            <person name="Liu D."/>
            <person name="Ke H.M."/>
            <person name="Yokoi T."/>
            <person name="Roa M.B."/>
            <person name="Lu M.J."/>
            <person name="Chang Y.Y."/>
            <person name="Ann P.J."/>
            <person name="Tsai J.N."/>
            <person name="Chen C.Y."/>
            <person name="Tzean S.S."/>
            <person name="Ota Y."/>
            <person name="Hattori T."/>
            <person name="Sahashi N."/>
            <person name="Liou R.F."/>
            <person name="Kikuchi T."/>
            <person name="Tsai I.J."/>
        </authorList>
    </citation>
    <scope>NUCLEOTIDE SEQUENCE [LARGE SCALE GENOMIC DNA]</scope>
    <source>
        <strain evidence="4 5">FFPRI411160</strain>
    </source>
</reference>
<keyword evidence="5" id="KW-1185">Reference proteome</keyword>
<comment type="caution">
    <text evidence="4">The sequence shown here is derived from an EMBL/GenBank/DDBJ whole genome shotgun (WGS) entry which is preliminary data.</text>
</comment>
<protein>
    <submittedName>
        <fullName evidence="4">SPRY-domain-containing</fullName>
    </submittedName>
</protein>
<dbReference type="Gene3D" id="2.60.120.920">
    <property type="match status" value="1"/>
</dbReference>
<feature type="region of interest" description="Disordered" evidence="1">
    <location>
        <begin position="129"/>
        <end position="168"/>
    </location>
</feature>
<evidence type="ECO:0000256" key="1">
    <source>
        <dbReference type="SAM" id="MobiDB-lite"/>
    </source>
</evidence>
<evidence type="ECO:0000313" key="5">
    <source>
        <dbReference type="Proteomes" id="UP000217199"/>
    </source>
</evidence>
<dbReference type="InterPro" id="IPR006595">
    <property type="entry name" value="CTLH_C"/>
</dbReference>
<proteinExistence type="predicted"/>
<dbReference type="InterPro" id="IPR024964">
    <property type="entry name" value="CTLH/CRA"/>
</dbReference>